<dbReference type="CTD" id="339221"/>
<protein>
    <submittedName>
        <fullName evidence="4">Ectonucleotide pyrophosphatase/phosphodiesterase family member 7</fullName>
    </submittedName>
</protein>
<evidence type="ECO:0000313" key="3">
    <source>
        <dbReference type="Proteomes" id="UP000515156"/>
    </source>
</evidence>
<feature type="transmembrane region" description="Helical" evidence="1">
    <location>
        <begin position="439"/>
        <end position="463"/>
    </location>
</feature>
<name>A0A6P7Y5D2_9AMPH</name>
<evidence type="ECO:0000256" key="1">
    <source>
        <dbReference type="SAM" id="Phobius"/>
    </source>
</evidence>
<dbReference type="AlphaFoldDB" id="A0A6P7Y5D2"/>
<feature type="chain" id="PRO_5027650844" evidence="2">
    <location>
        <begin position="18"/>
        <end position="476"/>
    </location>
</feature>
<dbReference type="Pfam" id="PF01663">
    <property type="entry name" value="Phosphodiest"/>
    <property type="match status" value="1"/>
</dbReference>
<dbReference type="SUPFAM" id="SSF53649">
    <property type="entry name" value="Alkaline phosphatase-like"/>
    <property type="match status" value="1"/>
</dbReference>
<keyword evidence="3" id="KW-1185">Reference proteome</keyword>
<dbReference type="Gene3D" id="3.40.720.10">
    <property type="entry name" value="Alkaline Phosphatase, subunit A"/>
    <property type="match status" value="1"/>
</dbReference>
<evidence type="ECO:0000256" key="2">
    <source>
        <dbReference type="SAM" id="SignalP"/>
    </source>
</evidence>
<evidence type="ECO:0000313" key="4">
    <source>
        <dbReference type="RefSeq" id="XP_030062737.1"/>
    </source>
</evidence>
<dbReference type="InterPro" id="IPR017850">
    <property type="entry name" value="Alkaline_phosphatase_core_sf"/>
</dbReference>
<dbReference type="GeneID" id="115472584"/>
<dbReference type="Gene3D" id="3.30.1360.180">
    <property type="match status" value="1"/>
</dbReference>
<keyword evidence="1" id="KW-0472">Membrane</keyword>
<dbReference type="Proteomes" id="UP000515156">
    <property type="component" value="Chromosome 6"/>
</dbReference>
<dbReference type="FunCoup" id="A0A6P7Y5D2">
    <property type="interactions" value="85"/>
</dbReference>
<gene>
    <name evidence="4" type="primary">ENPP7</name>
</gene>
<feature type="signal peptide" evidence="2">
    <location>
        <begin position="1"/>
        <end position="17"/>
    </location>
</feature>
<dbReference type="RefSeq" id="XP_030062737.1">
    <property type="nucleotide sequence ID" value="XM_030206877.1"/>
</dbReference>
<keyword evidence="2" id="KW-0732">Signal</keyword>
<keyword evidence="1" id="KW-0812">Transmembrane</keyword>
<dbReference type="PANTHER" id="PTHR10151">
    <property type="entry name" value="ECTONUCLEOTIDE PYROPHOSPHATASE/PHOSPHODIESTERASE"/>
    <property type="match status" value="1"/>
</dbReference>
<proteinExistence type="predicted"/>
<keyword evidence="1" id="KW-1133">Transmembrane helix</keyword>
<reference evidence="4" key="1">
    <citation type="submission" date="2025-08" db="UniProtKB">
        <authorList>
            <consortium name="RefSeq"/>
        </authorList>
    </citation>
    <scope>IDENTIFICATION</scope>
</reference>
<dbReference type="InParanoid" id="A0A6P7Y5D2"/>
<dbReference type="CDD" id="cd16018">
    <property type="entry name" value="Enpp"/>
    <property type="match status" value="1"/>
</dbReference>
<accession>A0A6P7Y5D2</accession>
<dbReference type="OrthoDB" id="415411at2759"/>
<dbReference type="KEGG" id="muo:115472584"/>
<organism evidence="3 4">
    <name type="scientific">Microcaecilia unicolor</name>
    <dbReference type="NCBI Taxonomy" id="1415580"/>
    <lineage>
        <taxon>Eukaryota</taxon>
        <taxon>Metazoa</taxon>
        <taxon>Chordata</taxon>
        <taxon>Craniata</taxon>
        <taxon>Vertebrata</taxon>
        <taxon>Euteleostomi</taxon>
        <taxon>Amphibia</taxon>
        <taxon>Gymnophiona</taxon>
        <taxon>Siphonopidae</taxon>
        <taxon>Microcaecilia</taxon>
    </lineage>
</organism>
<sequence length="476" mass="53348">MLVTPLLMVLLLPVASSVPLQQRRNTTKLLLVSFDGFRWNYDQDVEMPNMNAMAKDGVRARYLTPPFITITSPIHFTLLTGKYIENHGVIHNMYFNTTNGVKLPYYPTQGISKWWDNGSLPIWITAQRQGLKTGSLFFPGGNATYQGEQVNVKKVESGLHKWDNKTEWAQNIETVMLWFTEQDLDFVALYFGEPDSTGHKYGPESEERKAMVRQVDWAIGHIRSRIEHYGLKSKLNMIITADHGMSTVLKEPTVKEIVLSRIANFSFTDIQFDLLDYGPTGLLLPKEGKLEQVYKALKNGHPHLNVYKKEELPERFHYSKNLRIPPLVLYGDLGYVVHGRIKVQNNKGEHGFDNEAMDMKTIFRAVGPSFKQNLMVEPFESVNVYALMCELLGITPEAHDGSLEVTRNLLADTGVTPAPSLSAPSQSAPSQSAPSQSQVAFIVAVALASVTGVLLIIFLGALISTAISRRRQGQEV</sequence>
<dbReference type="PANTHER" id="PTHR10151:SF63">
    <property type="entry name" value="ECTONUCLEOTIDE PYROPHOSPHATASE_PHOSPHODIESTERASE FAMILY MEMBER 7"/>
    <property type="match status" value="1"/>
</dbReference>
<dbReference type="InterPro" id="IPR002591">
    <property type="entry name" value="Phosphodiest/P_Trfase"/>
</dbReference>